<feature type="domain" description="DNA topoisomerase IB N-terminal" evidence="8">
    <location>
        <begin position="23"/>
        <end position="70"/>
    </location>
</feature>
<dbReference type="OrthoDB" id="9778962at2"/>
<dbReference type="Proteomes" id="UP000323221">
    <property type="component" value="Unassembled WGS sequence"/>
</dbReference>
<sequence length="320" mass="35164">MVRLRRARPGADAGIRRRRSGRGWAYRHDSGRAVSAADRDRAESLAVPPAWKDVWIAADPLAHIQAIGVDDAGRTQYRYHPEWRARRDRVKHERALDLAETLPAMRRRVTRDLSLEGLPRERVLAAALRMLDMVAIRAGGDAYAEERGTRGLMTLLVRHASVDGDAVRLRFPAKSGQRFDTTVEDAPLARCVEDLQAGRSRTSRLLAWRDDEGAHALRDADLNAAVREATGGEFTAKDFRTLHGTIVAAVALARARDTGTKAARARAVRAAIVEVSEALGNTPAVAKSSYIDPEVFARFEAGATIGLTGSRERALLDLLR</sequence>
<dbReference type="PRINTS" id="PR00416">
    <property type="entry name" value="EUTPISMRASEI"/>
</dbReference>
<name>A0A5M8Q7M6_9MICO</name>
<keyword evidence="10" id="KW-1185">Reference proteome</keyword>
<evidence type="ECO:0000313" key="9">
    <source>
        <dbReference type="EMBL" id="KAA6430866.1"/>
    </source>
</evidence>
<dbReference type="InterPro" id="IPR035447">
    <property type="entry name" value="DNA_topo_I_N_sf"/>
</dbReference>
<dbReference type="RefSeq" id="WP_146357827.1">
    <property type="nucleotide sequence ID" value="NZ_VOIR01000017.1"/>
</dbReference>
<evidence type="ECO:0000259" key="8">
    <source>
        <dbReference type="Pfam" id="PF21338"/>
    </source>
</evidence>
<keyword evidence="6 9" id="KW-0413">Isomerase</keyword>
<comment type="catalytic activity">
    <reaction evidence="1">
        <text>ATP-independent breakage of single-stranded DNA, followed by passage and rejoining.</text>
        <dbReference type="EC" id="5.6.2.1"/>
    </reaction>
</comment>
<dbReference type="EC" id="5.6.2.1" evidence="3"/>
<reference evidence="9 10" key="1">
    <citation type="submission" date="2019-08" db="EMBL/GenBank/DDBJ databases">
        <title>Agrococcus lahaulensis sp. nov., isolated from a cold desert of the Indian Himalayas.</title>
        <authorList>
            <person name="Qu J.H."/>
        </authorList>
    </citation>
    <scope>NUCLEOTIDE SEQUENCE [LARGE SCALE GENOMIC DNA]</scope>
    <source>
        <strain evidence="9 10">NS18</strain>
    </source>
</reference>
<dbReference type="InterPro" id="IPR011010">
    <property type="entry name" value="DNA_brk_join_enz"/>
</dbReference>
<dbReference type="Pfam" id="PF01028">
    <property type="entry name" value="Topoisom_I"/>
    <property type="match status" value="1"/>
</dbReference>
<dbReference type="PROSITE" id="PS52038">
    <property type="entry name" value="TOPO_IB_2"/>
    <property type="match status" value="1"/>
</dbReference>
<evidence type="ECO:0000256" key="6">
    <source>
        <dbReference type="ARBA" id="ARBA00023235"/>
    </source>
</evidence>
<evidence type="ECO:0000259" key="7">
    <source>
        <dbReference type="Pfam" id="PF01028"/>
    </source>
</evidence>
<dbReference type="InterPro" id="IPR049331">
    <property type="entry name" value="Top1B_N_bact"/>
</dbReference>
<dbReference type="GO" id="GO:0003917">
    <property type="term" value="F:DNA topoisomerase type I (single strand cut, ATP-independent) activity"/>
    <property type="evidence" value="ECO:0007669"/>
    <property type="project" value="UniProtKB-EC"/>
</dbReference>
<dbReference type="Gene3D" id="1.10.132.120">
    <property type="match status" value="1"/>
</dbReference>
<organism evidence="9 10">
    <name type="scientific">Agrococcus sediminis</name>
    <dbReference type="NCBI Taxonomy" id="2599924"/>
    <lineage>
        <taxon>Bacteria</taxon>
        <taxon>Bacillati</taxon>
        <taxon>Actinomycetota</taxon>
        <taxon>Actinomycetes</taxon>
        <taxon>Micrococcales</taxon>
        <taxon>Microbacteriaceae</taxon>
        <taxon>Agrococcus</taxon>
    </lineage>
</organism>
<evidence type="ECO:0000256" key="1">
    <source>
        <dbReference type="ARBA" id="ARBA00000213"/>
    </source>
</evidence>
<dbReference type="GO" id="GO:0003677">
    <property type="term" value="F:DNA binding"/>
    <property type="evidence" value="ECO:0007669"/>
    <property type="project" value="UniProtKB-KW"/>
</dbReference>
<dbReference type="InterPro" id="IPR013500">
    <property type="entry name" value="TopoI_cat_euk"/>
</dbReference>
<gene>
    <name evidence="9" type="ORF">FQ330_11870</name>
</gene>
<dbReference type="AlphaFoldDB" id="A0A5M8Q7M6"/>
<accession>A0A5M8Q7M6</accession>
<dbReference type="GO" id="GO:0006265">
    <property type="term" value="P:DNA topological change"/>
    <property type="evidence" value="ECO:0007669"/>
    <property type="project" value="InterPro"/>
</dbReference>
<evidence type="ECO:0000256" key="2">
    <source>
        <dbReference type="ARBA" id="ARBA00006645"/>
    </source>
</evidence>
<evidence type="ECO:0000256" key="3">
    <source>
        <dbReference type="ARBA" id="ARBA00012891"/>
    </source>
</evidence>
<dbReference type="InterPro" id="IPR014711">
    <property type="entry name" value="TopoI_cat_a-hlx-sub_euk"/>
</dbReference>
<comment type="similarity">
    <text evidence="2">Belongs to the type IB topoisomerase family.</text>
</comment>
<dbReference type="SUPFAM" id="SSF56349">
    <property type="entry name" value="DNA breaking-rejoining enzymes"/>
    <property type="match status" value="1"/>
</dbReference>
<dbReference type="Pfam" id="PF21338">
    <property type="entry name" value="Top1B_N_bact"/>
    <property type="match status" value="1"/>
</dbReference>
<dbReference type="InterPro" id="IPR001631">
    <property type="entry name" value="TopoI"/>
</dbReference>
<keyword evidence="4" id="KW-0799">Topoisomerase</keyword>
<evidence type="ECO:0000256" key="5">
    <source>
        <dbReference type="ARBA" id="ARBA00023125"/>
    </source>
</evidence>
<dbReference type="Gene3D" id="3.90.15.10">
    <property type="entry name" value="Topoisomerase I, Chain A, domain 3"/>
    <property type="match status" value="1"/>
</dbReference>
<proteinExistence type="inferred from homology"/>
<dbReference type="EMBL" id="VOIR01000017">
    <property type="protein sequence ID" value="KAA6430866.1"/>
    <property type="molecule type" value="Genomic_DNA"/>
</dbReference>
<dbReference type="Gene3D" id="3.30.66.10">
    <property type="entry name" value="DNA topoisomerase I domain"/>
    <property type="match status" value="1"/>
</dbReference>
<dbReference type="SUPFAM" id="SSF55869">
    <property type="entry name" value="DNA topoisomerase I domain"/>
    <property type="match status" value="1"/>
</dbReference>
<feature type="domain" description="DNA topoisomerase I catalytic core eukaryotic-type" evidence="7">
    <location>
        <begin position="82"/>
        <end position="288"/>
    </location>
</feature>
<evidence type="ECO:0000313" key="10">
    <source>
        <dbReference type="Proteomes" id="UP000323221"/>
    </source>
</evidence>
<keyword evidence="5" id="KW-0238">DNA-binding</keyword>
<comment type="caution">
    <text evidence="9">The sequence shown here is derived from an EMBL/GenBank/DDBJ whole genome shotgun (WGS) entry which is preliminary data.</text>
</comment>
<protein>
    <recommendedName>
        <fullName evidence="3">DNA topoisomerase</fullName>
        <ecNumber evidence="3">5.6.2.1</ecNumber>
    </recommendedName>
</protein>
<evidence type="ECO:0000256" key="4">
    <source>
        <dbReference type="ARBA" id="ARBA00023029"/>
    </source>
</evidence>